<dbReference type="InterPro" id="IPR036047">
    <property type="entry name" value="F-box-like_dom_sf"/>
</dbReference>
<dbReference type="EMBL" id="JAVHJO010000012">
    <property type="protein sequence ID" value="KAK6531799.1"/>
    <property type="molecule type" value="Genomic_DNA"/>
</dbReference>
<dbReference type="Proteomes" id="UP001365542">
    <property type="component" value="Unassembled WGS sequence"/>
</dbReference>
<evidence type="ECO:0000313" key="2">
    <source>
        <dbReference type="EMBL" id="KAK6531799.1"/>
    </source>
</evidence>
<evidence type="ECO:0000259" key="1">
    <source>
        <dbReference type="PROSITE" id="PS50181"/>
    </source>
</evidence>
<accession>A0AAV9X2J1</accession>
<evidence type="ECO:0000313" key="3">
    <source>
        <dbReference type="Proteomes" id="UP001365542"/>
    </source>
</evidence>
<feature type="domain" description="F-box" evidence="1">
    <location>
        <begin position="22"/>
        <end position="70"/>
    </location>
</feature>
<sequence>MDPFAAFPFEFRHNLVTMEMTAPPIMRLPTELHTKILSYLRIHGQIRASLVCKLWQTILTETHSFSLERYIVFPNAQRESVHALLEGDSVIECALKGDKIASIHFTELEYPIPPKLSCDISCSKILDDPLFVSPMRQPACHKILIRPAITFKNHIYPAVQWMERTPEDTTIRSFLKLLGEEVYGVLIRAQVSVVGLHDAGYRYQGDDDIRILVTYSAARFGMVGPGSCLVRVRINGTTIM</sequence>
<dbReference type="SUPFAM" id="SSF81383">
    <property type="entry name" value="F-box domain"/>
    <property type="match status" value="1"/>
</dbReference>
<dbReference type="PROSITE" id="PS50181">
    <property type="entry name" value="FBOX"/>
    <property type="match status" value="1"/>
</dbReference>
<name>A0AAV9X2J1_9PEZI</name>
<reference evidence="2 3" key="1">
    <citation type="submission" date="2019-10" db="EMBL/GenBank/DDBJ databases">
        <authorList>
            <person name="Palmer J.M."/>
        </authorList>
    </citation>
    <scope>NUCLEOTIDE SEQUENCE [LARGE SCALE GENOMIC DNA]</scope>
    <source>
        <strain evidence="2 3">TWF694</strain>
    </source>
</reference>
<dbReference type="Gene3D" id="1.20.1280.50">
    <property type="match status" value="1"/>
</dbReference>
<dbReference type="Pfam" id="PF12937">
    <property type="entry name" value="F-box-like"/>
    <property type="match status" value="1"/>
</dbReference>
<keyword evidence="3" id="KW-1185">Reference proteome</keyword>
<comment type="caution">
    <text evidence="2">The sequence shown here is derived from an EMBL/GenBank/DDBJ whole genome shotgun (WGS) entry which is preliminary data.</text>
</comment>
<protein>
    <recommendedName>
        <fullName evidence="1">F-box domain-containing protein</fullName>
    </recommendedName>
</protein>
<gene>
    <name evidence="2" type="ORF">TWF694_002965</name>
</gene>
<dbReference type="InterPro" id="IPR001810">
    <property type="entry name" value="F-box_dom"/>
</dbReference>
<dbReference type="AlphaFoldDB" id="A0AAV9X2J1"/>
<organism evidence="2 3">
    <name type="scientific">Orbilia ellipsospora</name>
    <dbReference type="NCBI Taxonomy" id="2528407"/>
    <lineage>
        <taxon>Eukaryota</taxon>
        <taxon>Fungi</taxon>
        <taxon>Dikarya</taxon>
        <taxon>Ascomycota</taxon>
        <taxon>Pezizomycotina</taxon>
        <taxon>Orbiliomycetes</taxon>
        <taxon>Orbiliales</taxon>
        <taxon>Orbiliaceae</taxon>
        <taxon>Orbilia</taxon>
    </lineage>
</organism>
<proteinExistence type="predicted"/>